<keyword evidence="4" id="KW-1185">Reference proteome</keyword>
<evidence type="ECO:0000313" key="4">
    <source>
        <dbReference type="Proteomes" id="UP000703661"/>
    </source>
</evidence>
<dbReference type="PANTHER" id="PTHR36113">
    <property type="entry name" value="LYASE, PUTATIVE-RELATED-RELATED"/>
    <property type="match status" value="1"/>
</dbReference>
<dbReference type="PROSITE" id="PS51819">
    <property type="entry name" value="VOC"/>
    <property type="match status" value="1"/>
</dbReference>
<dbReference type="Gene3D" id="3.10.180.10">
    <property type="entry name" value="2,3-Dihydroxybiphenyl 1,2-Dioxygenase, domain 1"/>
    <property type="match status" value="1"/>
</dbReference>
<dbReference type="Pfam" id="PF00903">
    <property type="entry name" value="Glyoxalase"/>
    <property type="match status" value="1"/>
</dbReference>
<protein>
    <recommendedName>
        <fullName evidence="2">VOC domain-containing protein</fullName>
    </recommendedName>
</protein>
<dbReference type="InterPro" id="IPR004360">
    <property type="entry name" value="Glyas_Fos-R_dOase_dom"/>
</dbReference>
<gene>
    <name evidence="3" type="ORF">BGZ80_001999</name>
</gene>
<dbReference type="AlphaFoldDB" id="A0A9P6N2S7"/>
<organism evidence="3 4">
    <name type="scientific">Entomortierella chlamydospora</name>
    <dbReference type="NCBI Taxonomy" id="101097"/>
    <lineage>
        <taxon>Eukaryota</taxon>
        <taxon>Fungi</taxon>
        <taxon>Fungi incertae sedis</taxon>
        <taxon>Mucoromycota</taxon>
        <taxon>Mortierellomycotina</taxon>
        <taxon>Mortierellomycetes</taxon>
        <taxon>Mortierellales</taxon>
        <taxon>Mortierellaceae</taxon>
        <taxon>Entomortierella</taxon>
    </lineage>
</organism>
<proteinExistence type="predicted"/>
<dbReference type="InterPro" id="IPR037523">
    <property type="entry name" value="VOC_core"/>
</dbReference>
<keyword evidence="1" id="KW-0479">Metal-binding</keyword>
<evidence type="ECO:0000256" key="1">
    <source>
        <dbReference type="ARBA" id="ARBA00022723"/>
    </source>
</evidence>
<dbReference type="InterPro" id="IPR029068">
    <property type="entry name" value="Glyas_Bleomycin-R_OHBP_Dase"/>
</dbReference>
<reference evidence="3" key="1">
    <citation type="journal article" date="2020" name="Fungal Divers.">
        <title>Resolving the Mortierellaceae phylogeny through synthesis of multi-gene phylogenetics and phylogenomics.</title>
        <authorList>
            <person name="Vandepol N."/>
            <person name="Liber J."/>
            <person name="Desiro A."/>
            <person name="Na H."/>
            <person name="Kennedy M."/>
            <person name="Barry K."/>
            <person name="Grigoriev I.V."/>
            <person name="Miller A.N."/>
            <person name="O'Donnell K."/>
            <person name="Stajich J.E."/>
            <person name="Bonito G."/>
        </authorList>
    </citation>
    <scope>NUCLEOTIDE SEQUENCE</scope>
    <source>
        <strain evidence="3">NRRL 2769</strain>
    </source>
</reference>
<dbReference type="SUPFAM" id="SSF54593">
    <property type="entry name" value="Glyoxalase/Bleomycin resistance protein/Dihydroxybiphenyl dioxygenase"/>
    <property type="match status" value="1"/>
</dbReference>
<dbReference type="PANTHER" id="PTHR36113:SF6">
    <property type="entry name" value="FOSFOMYCIN RESISTANCE PROTEIN FOSX"/>
    <property type="match status" value="1"/>
</dbReference>
<comment type="caution">
    <text evidence="3">The sequence shown here is derived from an EMBL/GenBank/DDBJ whole genome shotgun (WGS) entry which is preliminary data.</text>
</comment>
<name>A0A9P6N2S7_9FUNG</name>
<dbReference type="EMBL" id="JAAAID010000148">
    <property type="protein sequence ID" value="KAG0021638.1"/>
    <property type="molecule type" value="Genomic_DNA"/>
</dbReference>
<evidence type="ECO:0000313" key="3">
    <source>
        <dbReference type="EMBL" id="KAG0021638.1"/>
    </source>
</evidence>
<feature type="domain" description="VOC" evidence="2">
    <location>
        <begin position="6"/>
        <end position="138"/>
    </location>
</feature>
<dbReference type="Proteomes" id="UP000703661">
    <property type="component" value="Unassembled WGS sequence"/>
</dbReference>
<dbReference type="GO" id="GO:0046872">
    <property type="term" value="F:metal ion binding"/>
    <property type="evidence" value="ECO:0007669"/>
    <property type="project" value="UniProtKB-KW"/>
</dbReference>
<dbReference type="OrthoDB" id="10249419at2759"/>
<evidence type="ECO:0000259" key="2">
    <source>
        <dbReference type="PROSITE" id="PS51819"/>
    </source>
</evidence>
<accession>A0A9P6N2S7</accession>
<sequence>MAKTGTINHISLSTSDYEQGKKFYNFLLSDLLGYKKTMEEPYCTMWHHSSGEAIAVSPGNKTPHSKHTPGLNHLAFNTETPELVDEMYQKVVQFQEANKDMSASVILDKPALYPQYCSGYYAVFFTDPDGVKIELVHIPAN</sequence>
<dbReference type="InterPro" id="IPR051332">
    <property type="entry name" value="Fosfomycin_Res_Enzymes"/>
</dbReference>